<dbReference type="STRING" id="1797533.A2731_00560"/>
<comment type="caution">
    <text evidence="2">The sequence shown here is derived from an EMBL/GenBank/DDBJ whole genome shotgun (WGS) entry which is preliminary data.</text>
</comment>
<reference evidence="2 3" key="1">
    <citation type="journal article" date="2016" name="Nat. Commun.">
        <title>Thousands of microbial genomes shed light on interconnected biogeochemical processes in an aquifer system.</title>
        <authorList>
            <person name="Anantharaman K."/>
            <person name="Brown C.T."/>
            <person name="Hug L.A."/>
            <person name="Sharon I."/>
            <person name="Castelle C.J."/>
            <person name="Probst A.J."/>
            <person name="Thomas B.C."/>
            <person name="Singh A."/>
            <person name="Wilkins M.J."/>
            <person name="Karaoz U."/>
            <person name="Brodie E.L."/>
            <person name="Williams K.H."/>
            <person name="Hubbard S.S."/>
            <person name="Banfield J.F."/>
        </authorList>
    </citation>
    <scope>NUCLEOTIDE SEQUENCE [LARGE SCALE GENOMIC DNA]</scope>
</reference>
<evidence type="ECO:0000313" key="2">
    <source>
        <dbReference type="EMBL" id="OGY43341.1"/>
    </source>
</evidence>
<dbReference type="Proteomes" id="UP000176241">
    <property type="component" value="Unassembled WGS sequence"/>
</dbReference>
<feature type="region of interest" description="Disordered" evidence="1">
    <location>
        <begin position="138"/>
        <end position="182"/>
    </location>
</feature>
<name>A0A1G1XTN5_9BACT</name>
<gene>
    <name evidence="2" type="ORF">A2731_00560</name>
</gene>
<evidence type="ECO:0000256" key="1">
    <source>
        <dbReference type="SAM" id="MobiDB-lite"/>
    </source>
</evidence>
<dbReference type="AlphaFoldDB" id="A0A1G1XTN5"/>
<protein>
    <submittedName>
        <fullName evidence="2">Uncharacterized protein</fullName>
    </submittedName>
</protein>
<sequence length="182" mass="20722">MAKQASSLSTKNFQSVIASGKRYVPDRISKELKSAGLSGLLHQSRISRQQALKALNHLLQKGLLEKYQTPTEVYKEAALQQHQQDLAEIKAQQQKHIRANIMIDITEELAEEEKRGDSAIYDSRGALGKKRVIDEIEQERKKRDRKRNEELTKRDNLTNPKGAKAKKPDLADLPQIKDLEID</sequence>
<organism evidence="2 3">
    <name type="scientific">Candidatus Buchananbacteria bacterium RIFCSPHIGHO2_01_FULL_39_8</name>
    <dbReference type="NCBI Taxonomy" id="1797533"/>
    <lineage>
        <taxon>Bacteria</taxon>
        <taxon>Candidatus Buchananiibacteriota</taxon>
    </lineage>
</organism>
<evidence type="ECO:0000313" key="3">
    <source>
        <dbReference type="Proteomes" id="UP000176241"/>
    </source>
</evidence>
<feature type="compositionally biased region" description="Basic and acidic residues" evidence="1">
    <location>
        <begin position="138"/>
        <end position="156"/>
    </location>
</feature>
<feature type="compositionally biased region" description="Basic and acidic residues" evidence="1">
    <location>
        <begin position="166"/>
        <end position="182"/>
    </location>
</feature>
<dbReference type="EMBL" id="MHIC01000049">
    <property type="protein sequence ID" value="OGY43341.1"/>
    <property type="molecule type" value="Genomic_DNA"/>
</dbReference>
<accession>A0A1G1XTN5</accession>
<proteinExistence type="predicted"/>